<dbReference type="EMBL" id="JBIGHY010000002">
    <property type="protein sequence ID" value="MFG6413789.1"/>
    <property type="molecule type" value="Genomic_DNA"/>
</dbReference>
<organism evidence="1 2">
    <name type="scientific">Pelomonas dachongensis</name>
    <dbReference type="NCBI Taxonomy" id="3299029"/>
    <lineage>
        <taxon>Bacteria</taxon>
        <taxon>Pseudomonadati</taxon>
        <taxon>Pseudomonadota</taxon>
        <taxon>Betaproteobacteria</taxon>
        <taxon>Burkholderiales</taxon>
        <taxon>Sphaerotilaceae</taxon>
        <taxon>Roseateles</taxon>
    </lineage>
</organism>
<dbReference type="RefSeq" id="WP_394469864.1">
    <property type="nucleotide sequence ID" value="NZ_JBIGHY010000002.1"/>
</dbReference>
<evidence type="ECO:0000313" key="1">
    <source>
        <dbReference type="EMBL" id="MFG6413789.1"/>
    </source>
</evidence>
<dbReference type="GO" id="GO:0016787">
    <property type="term" value="F:hydrolase activity"/>
    <property type="evidence" value="ECO:0007669"/>
    <property type="project" value="UniProtKB-KW"/>
</dbReference>
<dbReference type="InterPro" id="IPR023346">
    <property type="entry name" value="Lysozyme-like_dom_sf"/>
</dbReference>
<dbReference type="PANTHER" id="PTHR34408">
    <property type="entry name" value="FAMILY PROTEIN, PUTATIVE-RELATED"/>
    <property type="match status" value="1"/>
</dbReference>
<accession>A0ABW7EK21</accession>
<dbReference type="PANTHER" id="PTHR34408:SF1">
    <property type="entry name" value="GLYCOSYL HYDROLASE FAMILY 19 DOMAIN-CONTAINING PROTEIN HI_1415"/>
    <property type="match status" value="1"/>
</dbReference>
<dbReference type="Proteomes" id="UP001606300">
    <property type="component" value="Unassembled WGS sequence"/>
</dbReference>
<keyword evidence="2" id="KW-1185">Reference proteome</keyword>
<proteinExistence type="predicted"/>
<dbReference type="SUPFAM" id="SSF53955">
    <property type="entry name" value="Lysozyme-like"/>
    <property type="match status" value="1"/>
</dbReference>
<dbReference type="InterPro" id="IPR052354">
    <property type="entry name" value="Cell_Wall_Dynamics_Protein"/>
</dbReference>
<protein>
    <submittedName>
        <fullName evidence="1">Glycoside hydrolase family 19 protein</fullName>
    </submittedName>
</protein>
<evidence type="ECO:0000313" key="2">
    <source>
        <dbReference type="Proteomes" id="UP001606300"/>
    </source>
</evidence>
<keyword evidence="1" id="KW-0378">Hydrolase</keyword>
<reference evidence="1 2" key="1">
    <citation type="submission" date="2024-09" db="EMBL/GenBank/DDBJ databases">
        <title>Novel species of the genus Pelomonas and Roseateles isolated from streams.</title>
        <authorList>
            <person name="Lu H."/>
        </authorList>
    </citation>
    <scope>NUCLEOTIDE SEQUENCE [LARGE SCALE GENOMIC DNA]</scope>
    <source>
        <strain evidence="1 2">DC23W</strain>
    </source>
</reference>
<dbReference type="Gene3D" id="1.10.530.10">
    <property type="match status" value="1"/>
</dbReference>
<sequence>MISIATLIGAGIAPTQARLWAGPLAAAALRFGIDRPVREAAWVSQCAHESGNFIHLEENLFYTTAERVRAMFPSRVPSLDVAATLLRNPKALANRVYANKNGNGDESSGDGWAYRGRGLIQLTGRANYLAAAAALDQPYKTQPDLVSQPLHAAMTAAWFFVSANGLVLADASNIDALTRAINGPAMAGRDDRRQRFEQAVRAFA</sequence>
<gene>
    <name evidence="1" type="ORF">ACG02S_07735</name>
</gene>
<comment type="caution">
    <text evidence="1">The sequence shown here is derived from an EMBL/GenBank/DDBJ whole genome shotgun (WGS) entry which is preliminary data.</text>
</comment>
<name>A0ABW7EK21_9BURK</name>